<keyword evidence="3" id="KW-0464">Manganese</keyword>
<comment type="cofactor">
    <cofactor evidence="3">
        <name>Mn(2+)</name>
        <dbReference type="ChEBI" id="CHEBI:29035"/>
    </cofactor>
    <text evidence="3">The Mn(2+) ion enhances activity.</text>
</comment>
<dbReference type="SUPFAM" id="SSF55031">
    <property type="entry name" value="Bacterial exopeptidase dimerisation domain"/>
    <property type="match status" value="1"/>
</dbReference>
<feature type="binding site" evidence="3">
    <location>
        <position position="163"/>
    </location>
    <ligand>
        <name>Mn(2+)</name>
        <dbReference type="ChEBI" id="CHEBI:29035"/>
        <label>2</label>
    </ligand>
</feature>
<dbReference type="InterPro" id="IPR036264">
    <property type="entry name" value="Bact_exopeptidase_dim_dom"/>
</dbReference>
<evidence type="ECO:0000313" key="7">
    <source>
        <dbReference type="Proteomes" id="UP001465755"/>
    </source>
</evidence>
<dbReference type="Proteomes" id="UP001465755">
    <property type="component" value="Unassembled WGS sequence"/>
</dbReference>
<sequence length="428" mass="45595">MSLRIAIACFALLLCAIGGRSAKAAEKAEILEQAHSESNWMLEIRKRLHAQPELAYEEYETSELIRDTLKKLGIPFQHPYAGKTGIVATIGKGSPRIALRTDIDALPILEEVDVPWKSKAEGKMHACGHDAHMTMLLGAAKLLKAREQRLPGTVVLLFQPAEEGGAGGKKLVEEGALEGVAAVHGIHVWPPLPTGIIGTRVGTIMAAADRFSVTVHGRGGHAAMPHLARDPVVAASAIVGALQHLVSRETSPTGSAVVTVAVFNTGAGAFNVIPDKVQLGGTVRALTREQFDKLRERVREVIEGTASAHGCRAELSWSAQAYGPTVNAKDMVDVVLRAGQSLIDAERVQALEEPTMAAEDFSFLADAVPGAFTFLGINNESAGSVHGLHTPRFRMDDSQLPLGAALHTAVALTFFEDHKASQSDHAEL</sequence>
<keyword evidence="2" id="KW-0378">Hydrolase</keyword>
<feature type="binding site" evidence="3">
    <location>
        <position position="389"/>
    </location>
    <ligand>
        <name>Mn(2+)</name>
        <dbReference type="ChEBI" id="CHEBI:29035"/>
        <label>2</label>
    </ligand>
</feature>
<reference evidence="6 7" key="1">
    <citation type="journal article" date="2024" name="Nat. Commun.">
        <title>Phylogenomics reveals the evolutionary origins of lichenization in chlorophyte algae.</title>
        <authorList>
            <person name="Puginier C."/>
            <person name="Libourel C."/>
            <person name="Otte J."/>
            <person name="Skaloud P."/>
            <person name="Haon M."/>
            <person name="Grisel S."/>
            <person name="Petersen M."/>
            <person name="Berrin J.G."/>
            <person name="Delaux P.M."/>
            <person name="Dal Grande F."/>
            <person name="Keller J."/>
        </authorList>
    </citation>
    <scope>NUCLEOTIDE SEQUENCE [LARGE SCALE GENOMIC DNA]</scope>
    <source>
        <strain evidence="6 7">SAG 2036</strain>
    </source>
</reference>
<dbReference type="NCBIfam" id="TIGR01891">
    <property type="entry name" value="amidohydrolases"/>
    <property type="match status" value="1"/>
</dbReference>
<comment type="caution">
    <text evidence="6">The sequence shown here is derived from an EMBL/GenBank/DDBJ whole genome shotgun (WGS) entry which is preliminary data.</text>
</comment>
<organism evidence="6 7">
    <name type="scientific">Symbiochloris irregularis</name>
    <dbReference type="NCBI Taxonomy" id="706552"/>
    <lineage>
        <taxon>Eukaryota</taxon>
        <taxon>Viridiplantae</taxon>
        <taxon>Chlorophyta</taxon>
        <taxon>core chlorophytes</taxon>
        <taxon>Trebouxiophyceae</taxon>
        <taxon>Trebouxiales</taxon>
        <taxon>Trebouxiaceae</taxon>
        <taxon>Symbiochloris</taxon>
    </lineage>
</organism>
<dbReference type="Pfam" id="PF01546">
    <property type="entry name" value="Peptidase_M20"/>
    <property type="match status" value="1"/>
</dbReference>
<evidence type="ECO:0000313" key="6">
    <source>
        <dbReference type="EMBL" id="KAK9797378.1"/>
    </source>
</evidence>
<dbReference type="InterPro" id="IPR017439">
    <property type="entry name" value="Amidohydrolase"/>
</dbReference>
<feature type="chain" id="PRO_5043732717" description="Peptidase M20 dimerisation domain-containing protein" evidence="4">
    <location>
        <begin position="25"/>
        <end position="428"/>
    </location>
</feature>
<dbReference type="PANTHER" id="PTHR11014:SF63">
    <property type="entry name" value="METALLOPEPTIDASE, PUTATIVE (AFU_ORTHOLOGUE AFUA_6G09600)-RELATED"/>
    <property type="match status" value="1"/>
</dbReference>
<dbReference type="InterPro" id="IPR002933">
    <property type="entry name" value="Peptidase_M20"/>
</dbReference>
<dbReference type="GO" id="GO:0046872">
    <property type="term" value="F:metal ion binding"/>
    <property type="evidence" value="ECO:0007669"/>
    <property type="project" value="UniProtKB-KW"/>
</dbReference>
<feature type="binding site" evidence="3">
    <location>
        <position position="187"/>
    </location>
    <ligand>
        <name>Mn(2+)</name>
        <dbReference type="ChEBI" id="CHEBI:29035"/>
        <label>2</label>
    </ligand>
</feature>
<dbReference type="EMBL" id="JALJOQ010000108">
    <property type="protein sequence ID" value="KAK9797378.1"/>
    <property type="molecule type" value="Genomic_DNA"/>
</dbReference>
<dbReference type="GO" id="GO:0009850">
    <property type="term" value="P:auxin metabolic process"/>
    <property type="evidence" value="ECO:0007669"/>
    <property type="project" value="TreeGrafter"/>
</dbReference>
<comment type="similarity">
    <text evidence="1">Belongs to the peptidase M20 family.</text>
</comment>
<feature type="domain" description="Peptidase M20 dimerisation" evidence="5">
    <location>
        <begin position="211"/>
        <end position="305"/>
    </location>
</feature>
<accession>A0AAW1NWH7</accession>
<protein>
    <recommendedName>
        <fullName evidence="5">Peptidase M20 dimerisation domain-containing protein</fullName>
    </recommendedName>
</protein>
<dbReference type="FunFam" id="3.30.70.360:FF:000001">
    <property type="entry name" value="N-acetyldiaminopimelate deacetylase"/>
    <property type="match status" value="1"/>
</dbReference>
<dbReference type="PIRSF" id="PIRSF005962">
    <property type="entry name" value="Pept_M20D_amidohydro"/>
    <property type="match status" value="1"/>
</dbReference>
<dbReference type="GO" id="GO:0010179">
    <property type="term" value="F:IAA-Ala conjugate hydrolase activity"/>
    <property type="evidence" value="ECO:0007669"/>
    <property type="project" value="TreeGrafter"/>
</dbReference>
<evidence type="ECO:0000256" key="3">
    <source>
        <dbReference type="PIRSR" id="PIRSR005962-1"/>
    </source>
</evidence>
<dbReference type="Gene3D" id="3.30.70.360">
    <property type="match status" value="1"/>
</dbReference>
<dbReference type="AlphaFoldDB" id="A0AAW1NWH7"/>
<evidence type="ECO:0000256" key="1">
    <source>
        <dbReference type="ARBA" id="ARBA00006153"/>
    </source>
</evidence>
<gene>
    <name evidence="6" type="ORF">WJX73_007694</name>
</gene>
<feature type="signal peptide" evidence="4">
    <location>
        <begin position="1"/>
        <end position="24"/>
    </location>
</feature>
<dbReference type="GO" id="GO:0005783">
    <property type="term" value="C:endoplasmic reticulum"/>
    <property type="evidence" value="ECO:0007669"/>
    <property type="project" value="TreeGrafter"/>
</dbReference>
<dbReference type="SUPFAM" id="SSF53187">
    <property type="entry name" value="Zn-dependent exopeptidases"/>
    <property type="match status" value="1"/>
</dbReference>
<dbReference type="Pfam" id="PF07687">
    <property type="entry name" value="M20_dimer"/>
    <property type="match status" value="1"/>
</dbReference>
<keyword evidence="4" id="KW-0732">Signal</keyword>
<feature type="binding site" evidence="3">
    <location>
        <position position="129"/>
    </location>
    <ligand>
        <name>Mn(2+)</name>
        <dbReference type="ChEBI" id="CHEBI:29035"/>
        <label>2</label>
    </ligand>
</feature>
<evidence type="ECO:0000256" key="4">
    <source>
        <dbReference type="SAM" id="SignalP"/>
    </source>
</evidence>
<keyword evidence="7" id="KW-1185">Reference proteome</keyword>
<evidence type="ECO:0000256" key="2">
    <source>
        <dbReference type="ARBA" id="ARBA00022801"/>
    </source>
</evidence>
<dbReference type="Gene3D" id="3.40.630.10">
    <property type="entry name" value="Zn peptidases"/>
    <property type="match status" value="1"/>
</dbReference>
<keyword evidence="3" id="KW-0479">Metal-binding</keyword>
<proteinExistence type="inferred from homology"/>
<feature type="binding site" evidence="3">
    <location>
        <position position="127"/>
    </location>
    <ligand>
        <name>Mn(2+)</name>
        <dbReference type="ChEBI" id="CHEBI:29035"/>
        <label>2</label>
    </ligand>
</feature>
<evidence type="ECO:0000259" key="5">
    <source>
        <dbReference type="Pfam" id="PF07687"/>
    </source>
</evidence>
<dbReference type="InterPro" id="IPR011650">
    <property type="entry name" value="Peptidase_M20_dimer"/>
</dbReference>
<name>A0AAW1NWH7_9CHLO</name>
<dbReference type="PANTHER" id="PTHR11014">
    <property type="entry name" value="PEPTIDASE M20 FAMILY MEMBER"/>
    <property type="match status" value="1"/>
</dbReference>